<feature type="region of interest" description="Disordered" evidence="1">
    <location>
        <begin position="47"/>
        <end position="110"/>
    </location>
</feature>
<dbReference type="AlphaFoldDB" id="A0A511XDW0"/>
<accession>A0A511XDW0</accession>
<proteinExistence type="predicted"/>
<feature type="compositionally biased region" description="Basic and acidic residues" evidence="1">
    <location>
        <begin position="87"/>
        <end position="110"/>
    </location>
</feature>
<sequence>MQNPLEESPSLQARIKARAKALWEADGKPTCGPEGYLEAAGDLVGMEINPEAGQEPVDPAVPLGPDGQPIEDARLQDNLGDPGGSMNERDELRETPFGTREEEASALRNE</sequence>
<dbReference type="Proteomes" id="UP000321635">
    <property type="component" value="Unassembled WGS sequence"/>
</dbReference>
<name>A0A511XDW0_9PROT</name>
<organism evidence="2 3">
    <name type="scientific">Acetobacter nitrogenifigens DSM 23921 = NBRC 105050</name>
    <dbReference type="NCBI Taxonomy" id="1120919"/>
    <lineage>
        <taxon>Bacteria</taxon>
        <taxon>Pseudomonadati</taxon>
        <taxon>Pseudomonadota</taxon>
        <taxon>Alphaproteobacteria</taxon>
        <taxon>Acetobacterales</taxon>
        <taxon>Acetobacteraceae</taxon>
        <taxon>Acetobacter</taxon>
    </lineage>
</organism>
<dbReference type="EMBL" id="BJYF01000028">
    <property type="protein sequence ID" value="GEN61143.1"/>
    <property type="molecule type" value="Genomic_DNA"/>
</dbReference>
<evidence type="ECO:0000313" key="3">
    <source>
        <dbReference type="Proteomes" id="UP000321635"/>
    </source>
</evidence>
<keyword evidence="3" id="KW-1185">Reference proteome</keyword>
<reference evidence="2 3" key="1">
    <citation type="submission" date="2019-07" db="EMBL/GenBank/DDBJ databases">
        <title>Whole genome shotgun sequence of Acetobacter nitrogenifigens NBRC 105050.</title>
        <authorList>
            <person name="Hosoyama A."/>
            <person name="Uohara A."/>
            <person name="Ohji S."/>
            <person name="Ichikawa N."/>
        </authorList>
    </citation>
    <scope>NUCLEOTIDE SEQUENCE [LARGE SCALE GENOMIC DNA]</scope>
    <source>
        <strain evidence="2 3">NBRC 105050</strain>
    </source>
</reference>
<dbReference type="OrthoDB" id="9811127at2"/>
<protein>
    <recommendedName>
        <fullName evidence="4">DUF2934 domain-containing protein</fullName>
    </recommendedName>
</protein>
<evidence type="ECO:0000313" key="2">
    <source>
        <dbReference type="EMBL" id="GEN61143.1"/>
    </source>
</evidence>
<comment type="caution">
    <text evidence="2">The sequence shown here is derived from an EMBL/GenBank/DDBJ whole genome shotgun (WGS) entry which is preliminary data.</text>
</comment>
<gene>
    <name evidence="2" type="ORF">ANI02nite_30270</name>
</gene>
<evidence type="ECO:0000256" key="1">
    <source>
        <dbReference type="SAM" id="MobiDB-lite"/>
    </source>
</evidence>
<dbReference type="STRING" id="1120919.GCA_000429165_03140"/>
<evidence type="ECO:0008006" key="4">
    <source>
        <dbReference type="Google" id="ProtNLM"/>
    </source>
</evidence>
<dbReference type="RefSeq" id="WP_026398677.1">
    <property type="nucleotide sequence ID" value="NZ_AUBI01000016.1"/>
</dbReference>